<evidence type="ECO:0000256" key="1">
    <source>
        <dbReference type="ARBA" id="ARBA00004613"/>
    </source>
</evidence>
<dbReference type="InterPro" id="IPR059100">
    <property type="entry name" value="TSP3_bac"/>
</dbReference>
<evidence type="ECO:0000256" key="2">
    <source>
        <dbReference type="ARBA" id="ARBA00022525"/>
    </source>
</evidence>
<evidence type="ECO:0000256" key="5">
    <source>
        <dbReference type="SAM" id="MobiDB-lite"/>
    </source>
</evidence>
<proteinExistence type="predicted"/>
<comment type="subcellular location">
    <subcellularLocation>
        <location evidence="1">Secreted</location>
    </subcellularLocation>
</comment>
<sequence length="100" mass="10256">MLGLDLGLAGVPPETHLGLGAETDDSTTTFYATAEDAGGVSSCSSNSITYVESSALPVDTDGDGIDDQTEIFVWGTDPNNPDTDGDGLLDSEVDFGLDPL</sequence>
<accession>A0A0F9AR43</accession>
<dbReference type="InterPro" id="IPR053180">
    <property type="entry name" value="Ca-binding_acidic-repeat"/>
</dbReference>
<name>A0A0F9AR43_9ZZZZ</name>
<feature type="compositionally biased region" description="Acidic residues" evidence="5">
    <location>
        <begin position="83"/>
        <end position="100"/>
    </location>
</feature>
<dbReference type="EMBL" id="LAZR01041472">
    <property type="protein sequence ID" value="KKL11905.1"/>
    <property type="molecule type" value="Genomic_DNA"/>
</dbReference>
<protein>
    <submittedName>
        <fullName evidence="6">Uncharacterized protein</fullName>
    </submittedName>
</protein>
<evidence type="ECO:0000256" key="4">
    <source>
        <dbReference type="ARBA" id="ARBA00022837"/>
    </source>
</evidence>
<dbReference type="InterPro" id="IPR028974">
    <property type="entry name" value="TSP_type-3_rpt"/>
</dbReference>
<reference evidence="6" key="1">
    <citation type="journal article" date="2015" name="Nature">
        <title>Complex archaea that bridge the gap between prokaryotes and eukaryotes.</title>
        <authorList>
            <person name="Spang A."/>
            <person name="Saw J.H."/>
            <person name="Jorgensen S.L."/>
            <person name="Zaremba-Niedzwiedzka K."/>
            <person name="Martijn J."/>
            <person name="Lind A.E."/>
            <person name="van Eijk R."/>
            <person name="Schleper C."/>
            <person name="Guy L."/>
            <person name="Ettema T.J."/>
        </authorList>
    </citation>
    <scope>NUCLEOTIDE SEQUENCE</scope>
</reference>
<keyword evidence="2" id="KW-0964">Secreted</keyword>
<keyword evidence="3" id="KW-0732">Signal</keyword>
<dbReference type="PANTHER" id="PTHR37467:SF1">
    <property type="entry name" value="EXPORTED CALCIUM-BINDING GLYCOPROTEIN"/>
    <property type="match status" value="1"/>
</dbReference>
<comment type="caution">
    <text evidence="6">The sequence shown here is derived from an EMBL/GenBank/DDBJ whole genome shotgun (WGS) entry which is preliminary data.</text>
</comment>
<feature type="region of interest" description="Disordered" evidence="5">
    <location>
        <begin position="76"/>
        <end position="100"/>
    </location>
</feature>
<dbReference type="Pfam" id="PF18884">
    <property type="entry name" value="TSP3_bac"/>
    <property type="match status" value="2"/>
</dbReference>
<feature type="non-terminal residue" evidence="6">
    <location>
        <position position="100"/>
    </location>
</feature>
<evidence type="ECO:0000256" key="3">
    <source>
        <dbReference type="ARBA" id="ARBA00022729"/>
    </source>
</evidence>
<gene>
    <name evidence="6" type="ORF">LCGC14_2541090</name>
</gene>
<dbReference type="PANTHER" id="PTHR37467">
    <property type="entry name" value="EXPORTED CALCIUM-BINDING GLYCOPROTEIN-RELATED"/>
    <property type="match status" value="1"/>
</dbReference>
<dbReference type="SUPFAM" id="SSF103647">
    <property type="entry name" value="TSP type-3 repeat"/>
    <property type="match status" value="1"/>
</dbReference>
<organism evidence="6">
    <name type="scientific">marine sediment metagenome</name>
    <dbReference type="NCBI Taxonomy" id="412755"/>
    <lineage>
        <taxon>unclassified sequences</taxon>
        <taxon>metagenomes</taxon>
        <taxon>ecological metagenomes</taxon>
    </lineage>
</organism>
<evidence type="ECO:0000313" key="6">
    <source>
        <dbReference type="EMBL" id="KKL11905.1"/>
    </source>
</evidence>
<dbReference type="GO" id="GO:0005509">
    <property type="term" value="F:calcium ion binding"/>
    <property type="evidence" value="ECO:0007669"/>
    <property type="project" value="InterPro"/>
</dbReference>
<dbReference type="AlphaFoldDB" id="A0A0F9AR43"/>
<keyword evidence="4" id="KW-0106">Calcium</keyword>